<feature type="domain" description="XdhC Rossmann" evidence="1">
    <location>
        <begin position="78"/>
        <end position="156"/>
    </location>
</feature>
<name>A0A382B1F1_9ZZZZ</name>
<evidence type="ECO:0000259" key="1">
    <source>
        <dbReference type="Pfam" id="PF13478"/>
    </source>
</evidence>
<dbReference type="AlphaFoldDB" id="A0A382B1F1"/>
<dbReference type="EMBL" id="UINC01027605">
    <property type="protein sequence ID" value="SVB07132.1"/>
    <property type="molecule type" value="Genomic_DNA"/>
</dbReference>
<gene>
    <name evidence="2" type="ORF">METZ01_LOCUS159986</name>
</gene>
<sequence length="157" mass="17868">MKLEVLREIIKKKENKNEFAIVTNLATGNSEIFESGKSLSKDFEKFTDQINAFYQSKKNGIIEGTDIFVESYIRPIKVIIVGAVHIAQYLVDFANSLNFEISVIDPRGYFATEQRFPGMEIINKWPNEAFKEIETDSNTALIALTHDPKIDDPALQH</sequence>
<proteinExistence type="predicted"/>
<evidence type="ECO:0000313" key="2">
    <source>
        <dbReference type="EMBL" id="SVB07132.1"/>
    </source>
</evidence>
<dbReference type="InterPro" id="IPR052698">
    <property type="entry name" value="MoCofactor_Util/Proc"/>
</dbReference>
<dbReference type="Gene3D" id="3.40.50.720">
    <property type="entry name" value="NAD(P)-binding Rossmann-like Domain"/>
    <property type="match status" value="1"/>
</dbReference>
<dbReference type="Pfam" id="PF13478">
    <property type="entry name" value="XdhC_C"/>
    <property type="match status" value="1"/>
</dbReference>
<accession>A0A382B1F1</accession>
<protein>
    <recommendedName>
        <fullName evidence="1">XdhC Rossmann domain-containing protein</fullName>
    </recommendedName>
</protein>
<dbReference type="PANTHER" id="PTHR30388">
    <property type="entry name" value="ALDEHYDE OXIDOREDUCTASE MOLYBDENUM COFACTOR ASSEMBLY PROTEIN"/>
    <property type="match status" value="1"/>
</dbReference>
<dbReference type="PANTHER" id="PTHR30388:SF4">
    <property type="entry name" value="MOLYBDENUM COFACTOR INSERTION CHAPERONE PAOD"/>
    <property type="match status" value="1"/>
</dbReference>
<feature type="non-terminal residue" evidence="2">
    <location>
        <position position="157"/>
    </location>
</feature>
<reference evidence="2" key="1">
    <citation type="submission" date="2018-05" db="EMBL/GenBank/DDBJ databases">
        <authorList>
            <person name="Lanie J.A."/>
            <person name="Ng W.-L."/>
            <person name="Kazmierczak K.M."/>
            <person name="Andrzejewski T.M."/>
            <person name="Davidsen T.M."/>
            <person name="Wayne K.J."/>
            <person name="Tettelin H."/>
            <person name="Glass J.I."/>
            <person name="Rusch D."/>
            <person name="Podicherti R."/>
            <person name="Tsui H.-C.T."/>
            <person name="Winkler M.E."/>
        </authorList>
    </citation>
    <scope>NUCLEOTIDE SEQUENCE</scope>
</reference>
<organism evidence="2">
    <name type="scientific">marine metagenome</name>
    <dbReference type="NCBI Taxonomy" id="408172"/>
    <lineage>
        <taxon>unclassified sequences</taxon>
        <taxon>metagenomes</taxon>
        <taxon>ecological metagenomes</taxon>
    </lineage>
</organism>
<dbReference type="InterPro" id="IPR027051">
    <property type="entry name" value="XdhC_Rossmann_dom"/>
</dbReference>